<dbReference type="Pfam" id="PF05154">
    <property type="entry name" value="TM2"/>
    <property type="match status" value="1"/>
</dbReference>
<organism evidence="8 9">
    <name type="scientific">Halopenitus persicus</name>
    <dbReference type="NCBI Taxonomy" id="1048396"/>
    <lineage>
        <taxon>Archaea</taxon>
        <taxon>Methanobacteriati</taxon>
        <taxon>Methanobacteriota</taxon>
        <taxon>Stenosarchaea group</taxon>
        <taxon>Halobacteria</taxon>
        <taxon>Halobacteriales</taxon>
        <taxon>Haloferacaceae</taxon>
        <taxon>Halopenitus</taxon>
    </lineage>
</organism>
<evidence type="ECO:0000256" key="1">
    <source>
        <dbReference type="ARBA" id="ARBA00004141"/>
    </source>
</evidence>
<dbReference type="InterPro" id="IPR007829">
    <property type="entry name" value="TM2"/>
</dbReference>
<feature type="region of interest" description="Disordered" evidence="5">
    <location>
        <begin position="1"/>
        <end position="90"/>
    </location>
</feature>
<feature type="compositionally biased region" description="Gly residues" evidence="5">
    <location>
        <begin position="61"/>
        <end position="70"/>
    </location>
</feature>
<feature type="region of interest" description="Disordered" evidence="5">
    <location>
        <begin position="119"/>
        <end position="138"/>
    </location>
</feature>
<proteinExistence type="predicted"/>
<sequence length="205" mass="20442">MAGPTDDDTDRDRRSRSEESTDDDRSSPSTGAADDAGWEESDDRTGEPTDAGGADPDDRAGAGGAAGGAGTSEAAGGAAPDRGGGQSPAPNEQFCSSCGTIIKKQAEICPECGVRQGGGAAGGAGAPGGAGGAPGAAGSSKDRTTAGILALLLGGIGAHKFYLGETGMGLLYLCFSWTFIPAIIGFIEGILYLTKSDEEFQRQYV</sequence>
<dbReference type="EMBL" id="FNPC01000002">
    <property type="protein sequence ID" value="SDX92796.1"/>
    <property type="molecule type" value="Genomic_DNA"/>
</dbReference>
<reference evidence="9" key="1">
    <citation type="submission" date="2016-10" db="EMBL/GenBank/DDBJ databases">
        <authorList>
            <person name="Varghese N."/>
            <person name="Submissions S."/>
        </authorList>
    </citation>
    <scope>NUCLEOTIDE SEQUENCE [LARGE SCALE GENOMIC DNA]</scope>
    <source>
        <strain evidence="9">DC30,IBRC 10041,KCTC 4046</strain>
    </source>
</reference>
<feature type="compositionally biased region" description="Low complexity" evidence="5">
    <location>
        <begin position="71"/>
        <end position="81"/>
    </location>
</feature>
<comment type="subcellular location">
    <subcellularLocation>
        <location evidence="1">Membrane</location>
        <topology evidence="1">Multi-pass membrane protein</topology>
    </subcellularLocation>
</comment>
<accession>A0A1H3FP72</accession>
<evidence type="ECO:0000256" key="3">
    <source>
        <dbReference type="ARBA" id="ARBA00022989"/>
    </source>
</evidence>
<keyword evidence="2 6" id="KW-0812">Transmembrane</keyword>
<name>A0A1H3FP72_9EURY</name>
<feature type="transmembrane region" description="Helical" evidence="6">
    <location>
        <begin position="146"/>
        <end position="163"/>
    </location>
</feature>
<evidence type="ECO:0000259" key="7">
    <source>
        <dbReference type="Pfam" id="PF05154"/>
    </source>
</evidence>
<evidence type="ECO:0000313" key="9">
    <source>
        <dbReference type="Proteomes" id="UP000199079"/>
    </source>
</evidence>
<evidence type="ECO:0000256" key="2">
    <source>
        <dbReference type="ARBA" id="ARBA00022692"/>
    </source>
</evidence>
<dbReference type="OrthoDB" id="64860at2157"/>
<dbReference type="AlphaFoldDB" id="A0A1H3FP72"/>
<dbReference type="RefSeq" id="WP_092730963.1">
    <property type="nucleotide sequence ID" value="NZ_FNPC01000002.1"/>
</dbReference>
<evidence type="ECO:0000256" key="5">
    <source>
        <dbReference type="SAM" id="MobiDB-lite"/>
    </source>
</evidence>
<feature type="transmembrane region" description="Helical" evidence="6">
    <location>
        <begin position="169"/>
        <end position="193"/>
    </location>
</feature>
<keyword evidence="9" id="KW-1185">Reference proteome</keyword>
<feature type="compositionally biased region" description="Basic and acidic residues" evidence="5">
    <location>
        <begin position="10"/>
        <end position="26"/>
    </location>
</feature>
<protein>
    <submittedName>
        <fullName evidence="8">Zinc-ribbon domain-containing protein</fullName>
    </submittedName>
</protein>
<evidence type="ECO:0000313" key="8">
    <source>
        <dbReference type="EMBL" id="SDX92796.1"/>
    </source>
</evidence>
<gene>
    <name evidence="8" type="ORF">SAMN05216564_102153</name>
</gene>
<keyword evidence="3 6" id="KW-1133">Transmembrane helix</keyword>
<feature type="domain" description="TM2" evidence="7">
    <location>
        <begin position="140"/>
        <end position="190"/>
    </location>
</feature>
<keyword evidence="4 6" id="KW-0472">Membrane</keyword>
<feature type="compositionally biased region" description="Gly residues" evidence="5">
    <location>
        <begin position="119"/>
        <end position="135"/>
    </location>
</feature>
<dbReference type="Proteomes" id="UP000199079">
    <property type="component" value="Unassembled WGS sequence"/>
</dbReference>
<evidence type="ECO:0000256" key="4">
    <source>
        <dbReference type="ARBA" id="ARBA00023136"/>
    </source>
</evidence>
<evidence type="ECO:0000256" key="6">
    <source>
        <dbReference type="SAM" id="Phobius"/>
    </source>
</evidence>
<dbReference type="GO" id="GO:0016020">
    <property type="term" value="C:membrane"/>
    <property type="evidence" value="ECO:0007669"/>
    <property type="project" value="UniProtKB-SubCell"/>
</dbReference>